<sequence length="53" mass="6175">MLCASHAKHKLQIMISKPPLLCKKNPKPQSARIRSHMSKQSSDIHNFLRYYLV</sequence>
<evidence type="ECO:0000313" key="1">
    <source>
        <dbReference type="EMBL" id="MBX44993.1"/>
    </source>
</evidence>
<dbReference type="EMBL" id="GGEC01064509">
    <property type="protein sequence ID" value="MBX44993.1"/>
    <property type="molecule type" value="Transcribed_RNA"/>
</dbReference>
<name>A0A2P2NR95_RHIMU</name>
<protein>
    <submittedName>
        <fullName evidence="1">Uncharacterized protein</fullName>
    </submittedName>
</protein>
<reference evidence="1" key="1">
    <citation type="submission" date="2018-02" db="EMBL/GenBank/DDBJ databases">
        <title>Rhizophora mucronata_Transcriptome.</title>
        <authorList>
            <person name="Meera S.P."/>
            <person name="Sreeshan A."/>
            <person name="Augustine A."/>
        </authorList>
    </citation>
    <scope>NUCLEOTIDE SEQUENCE</scope>
    <source>
        <tissue evidence="1">Leaf</tissue>
    </source>
</reference>
<proteinExistence type="predicted"/>
<accession>A0A2P2NR95</accession>
<dbReference type="AlphaFoldDB" id="A0A2P2NR95"/>
<organism evidence="1">
    <name type="scientific">Rhizophora mucronata</name>
    <name type="common">Asiatic mangrove</name>
    <dbReference type="NCBI Taxonomy" id="61149"/>
    <lineage>
        <taxon>Eukaryota</taxon>
        <taxon>Viridiplantae</taxon>
        <taxon>Streptophyta</taxon>
        <taxon>Embryophyta</taxon>
        <taxon>Tracheophyta</taxon>
        <taxon>Spermatophyta</taxon>
        <taxon>Magnoliopsida</taxon>
        <taxon>eudicotyledons</taxon>
        <taxon>Gunneridae</taxon>
        <taxon>Pentapetalae</taxon>
        <taxon>rosids</taxon>
        <taxon>fabids</taxon>
        <taxon>Malpighiales</taxon>
        <taxon>Rhizophoraceae</taxon>
        <taxon>Rhizophora</taxon>
    </lineage>
</organism>